<dbReference type="InterPro" id="IPR013783">
    <property type="entry name" value="Ig-like_fold"/>
</dbReference>
<feature type="signal peptide" evidence="1">
    <location>
        <begin position="1"/>
        <end position="25"/>
    </location>
</feature>
<name>A0ABT8TBL9_9GAMM</name>
<proteinExistence type="predicted"/>
<evidence type="ECO:0008006" key="4">
    <source>
        <dbReference type="Google" id="ProtNLM"/>
    </source>
</evidence>
<gene>
    <name evidence="2" type="ORF">QWI16_02570</name>
</gene>
<feature type="chain" id="PRO_5047335342" description="Big-1 domain-containing protein" evidence="1">
    <location>
        <begin position="26"/>
        <end position="660"/>
    </location>
</feature>
<evidence type="ECO:0000313" key="2">
    <source>
        <dbReference type="EMBL" id="MDO3381040.1"/>
    </source>
</evidence>
<keyword evidence="3" id="KW-1185">Reference proteome</keyword>
<dbReference type="SUPFAM" id="SSF49373">
    <property type="entry name" value="Invasin/intimin cell-adhesion fragments"/>
    <property type="match status" value="1"/>
</dbReference>
<evidence type="ECO:0000256" key="1">
    <source>
        <dbReference type="SAM" id="SignalP"/>
    </source>
</evidence>
<dbReference type="InterPro" id="IPR008964">
    <property type="entry name" value="Invasin/intimin_cell_adhesion"/>
</dbReference>
<evidence type="ECO:0000313" key="3">
    <source>
        <dbReference type="Proteomes" id="UP001168380"/>
    </source>
</evidence>
<dbReference type="Gene3D" id="2.60.40.10">
    <property type="entry name" value="Immunoglobulins"/>
    <property type="match status" value="2"/>
</dbReference>
<dbReference type="Proteomes" id="UP001168380">
    <property type="component" value="Unassembled WGS sequence"/>
</dbReference>
<keyword evidence="1" id="KW-0732">Signal</keyword>
<sequence>MRITTLGSQASKCAALIALCTGLVACGGGSSGSALDNLNGGGGGNGNGSSSSAGNELAQIGRGSGDNFVPGEIGKGIGDNTLSAGGNTLLSVNVVNNGSLITDSVAVTFSSPCIAAGEALLSPQTGGTCEDGCPTDVVQTSNGQATIRYTANGCIGSDTIKATTTYGGSVISAETTIDVAADTVTSLRFIDASPSLITLKGSGGIETSTLRFRVLGSTGAPVKDVDVNFALSRTSGGLQLVSSSGTSGVDGYVYTTVQAGTVPGPVQVIATTDGGITTQSIGLVLSSGLPDQNSFSIAASDVAPPSWNTDGVESTITVRAADAFNNPAPIGTPIYFTASGAAIDGDCLITPDDDNPERSSGSCSVNWTSQEPRQYSDVNFSINESSLTLECPPGVAECRDGRLKIIATTLGNESFIDTNGNGLFDLNEDVFYTADSTEGNAAARAINCLASQPVSGSASHQTSGGISNAFGCDDLGSPYLDRNFNGAYDSNEEIATIDGETETQYSSGNGLYNGVLCRPADADAGLCSRDPVLVRADMTLVMSCSRPLRTSDGRLPGQPTTPVVLGPNQVKSVRMLLADCNGNGIPAGSETTAYDEVANNADVVVSPDGVWPSSQEYGYVTLFITAGEEPPSGAAGIDVTIGGNTWTFLIPIEAQGFPTE</sequence>
<comment type="caution">
    <text evidence="2">The sequence shown here is derived from an EMBL/GenBank/DDBJ whole genome shotgun (WGS) entry which is preliminary data.</text>
</comment>
<dbReference type="PROSITE" id="PS51257">
    <property type="entry name" value="PROKAR_LIPOPROTEIN"/>
    <property type="match status" value="1"/>
</dbReference>
<accession>A0ABT8TBL9</accession>
<reference evidence="2" key="1">
    <citation type="submission" date="2023-07" db="EMBL/GenBank/DDBJ databases">
        <title>Gilvimarinus algae sp. nov., isolated from the surface of Kelp.</title>
        <authorList>
            <person name="Sun Y.Y."/>
            <person name="Gong Y."/>
            <person name="Du Z.J."/>
        </authorList>
    </citation>
    <scope>NUCLEOTIDE SEQUENCE</scope>
    <source>
        <strain evidence="2">SDUM040014</strain>
    </source>
</reference>
<organism evidence="2 3">
    <name type="scientific">Gilvimarinus algae</name>
    <dbReference type="NCBI Taxonomy" id="3058037"/>
    <lineage>
        <taxon>Bacteria</taxon>
        <taxon>Pseudomonadati</taxon>
        <taxon>Pseudomonadota</taxon>
        <taxon>Gammaproteobacteria</taxon>
        <taxon>Cellvibrionales</taxon>
        <taxon>Cellvibrionaceae</taxon>
        <taxon>Gilvimarinus</taxon>
    </lineage>
</organism>
<protein>
    <recommendedName>
        <fullName evidence="4">Big-1 domain-containing protein</fullName>
    </recommendedName>
</protein>
<dbReference type="RefSeq" id="WP_302711164.1">
    <property type="nucleotide sequence ID" value="NZ_JAULRT010000032.1"/>
</dbReference>
<dbReference type="EMBL" id="JAULRT010000032">
    <property type="protein sequence ID" value="MDO3381040.1"/>
    <property type="molecule type" value="Genomic_DNA"/>
</dbReference>